<gene>
    <name evidence="1" type="ORF">BEMITA_LOCUS1768</name>
</gene>
<dbReference type="Proteomes" id="UP001152759">
    <property type="component" value="Chromosome 1"/>
</dbReference>
<protein>
    <recommendedName>
        <fullName evidence="3">Ig-like domain-containing protein</fullName>
    </recommendedName>
</protein>
<evidence type="ECO:0000313" key="2">
    <source>
        <dbReference type="Proteomes" id="UP001152759"/>
    </source>
</evidence>
<proteinExistence type="predicted"/>
<dbReference type="PANTHER" id="PTHR21261">
    <property type="entry name" value="BEAT PROTEIN"/>
    <property type="match status" value="1"/>
</dbReference>
<keyword evidence="2" id="KW-1185">Reference proteome</keyword>
<reference evidence="1" key="1">
    <citation type="submission" date="2021-12" db="EMBL/GenBank/DDBJ databases">
        <authorList>
            <person name="King R."/>
        </authorList>
    </citation>
    <scope>NUCLEOTIDE SEQUENCE</scope>
</reference>
<dbReference type="PANTHER" id="PTHR21261:SF6">
    <property type="entry name" value="BEATEN PATH IIA-RELATED"/>
    <property type="match status" value="1"/>
</dbReference>
<evidence type="ECO:0008006" key="3">
    <source>
        <dbReference type="Google" id="ProtNLM"/>
    </source>
</evidence>
<accession>A0A9P0A1Q4</accession>
<sequence>MRWSSQSTNLWEINSIQPTKLGLQLRVKSAFNFRESLYVSVSEVVSCCGCLRDVNLQINPSIVQRGHEATLFCQYELEDGAPLYSVKWYRGRHEFYRYSPTEKPSTKIFPYEGINVDRIISGHLQFEVSLK</sequence>
<dbReference type="AlphaFoldDB" id="A0A9P0A1Q4"/>
<evidence type="ECO:0000313" key="1">
    <source>
        <dbReference type="EMBL" id="CAH0382197.1"/>
    </source>
</evidence>
<organism evidence="1 2">
    <name type="scientific">Bemisia tabaci</name>
    <name type="common">Sweetpotato whitefly</name>
    <name type="synonym">Aleurodes tabaci</name>
    <dbReference type="NCBI Taxonomy" id="7038"/>
    <lineage>
        <taxon>Eukaryota</taxon>
        <taxon>Metazoa</taxon>
        <taxon>Ecdysozoa</taxon>
        <taxon>Arthropoda</taxon>
        <taxon>Hexapoda</taxon>
        <taxon>Insecta</taxon>
        <taxon>Pterygota</taxon>
        <taxon>Neoptera</taxon>
        <taxon>Paraneoptera</taxon>
        <taxon>Hemiptera</taxon>
        <taxon>Sternorrhyncha</taxon>
        <taxon>Aleyrodoidea</taxon>
        <taxon>Aleyrodidae</taxon>
        <taxon>Aleyrodinae</taxon>
        <taxon>Bemisia</taxon>
    </lineage>
</organism>
<name>A0A9P0A1Q4_BEMTA</name>
<dbReference type="EMBL" id="OU963862">
    <property type="protein sequence ID" value="CAH0382197.1"/>
    <property type="molecule type" value="Genomic_DNA"/>
</dbReference>